<evidence type="ECO:0000313" key="14">
    <source>
        <dbReference type="Proteomes" id="UP000261931"/>
    </source>
</evidence>
<dbReference type="Proteomes" id="UP000261931">
    <property type="component" value="Unassembled WGS sequence"/>
</dbReference>
<feature type="signal peptide" evidence="11">
    <location>
        <begin position="1"/>
        <end position="19"/>
    </location>
</feature>
<comment type="subcellular location">
    <subcellularLocation>
        <location evidence="1">Cell outer membrane</location>
        <topology evidence="1">Multi-pass membrane protein</topology>
    </subcellularLocation>
</comment>
<evidence type="ECO:0000259" key="12">
    <source>
        <dbReference type="Pfam" id="PF13609"/>
    </source>
</evidence>
<evidence type="ECO:0000313" key="13">
    <source>
        <dbReference type="EMBL" id="RFP77434.1"/>
    </source>
</evidence>
<proteinExistence type="predicted"/>
<dbReference type="InterPro" id="IPR001702">
    <property type="entry name" value="Porin_Gram-ve"/>
</dbReference>
<dbReference type="InterPro" id="IPR033900">
    <property type="entry name" value="Gram_neg_porin_domain"/>
</dbReference>
<dbReference type="SUPFAM" id="SSF56935">
    <property type="entry name" value="Porins"/>
    <property type="match status" value="1"/>
</dbReference>
<comment type="caution">
    <text evidence="13">The sequence shown here is derived from an EMBL/GenBank/DDBJ whole genome shotgun (WGS) entry which is preliminary data.</text>
</comment>
<dbReference type="PANTHER" id="PTHR34501">
    <property type="entry name" value="PROTEIN YDDL-RELATED"/>
    <property type="match status" value="1"/>
</dbReference>
<keyword evidence="4" id="KW-1134">Transmembrane beta strand</keyword>
<evidence type="ECO:0000256" key="8">
    <source>
        <dbReference type="ARBA" id="ARBA00023114"/>
    </source>
</evidence>
<evidence type="ECO:0000256" key="9">
    <source>
        <dbReference type="ARBA" id="ARBA00023136"/>
    </source>
</evidence>
<protein>
    <submittedName>
        <fullName evidence="13">Porin</fullName>
    </submittedName>
</protein>
<organism evidence="13 14">
    <name type="scientific">Hydrogenophaga borbori</name>
    <dbReference type="NCBI Taxonomy" id="2294117"/>
    <lineage>
        <taxon>Bacteria</taxon>
        <taxon>Pseudomonadati</taxon>
        <taxon>Pseudomonadota</taxon>
        <taxon>Betaproteobacteria</taxon>
        <taxon>Burkholderiales</taxon>
        <taxon>Comamonadaceae</taxon>
        <taxon>Hydrogenophaga</taxon>
    </lineage>
</organism>
<evidence type="ECO:0000256" key="3">
    <source>
        <dbReference type="ARBA" id="ARBA00022448"/>
    </source>
</evidence>
<dbReference type="InterPro" id="IPR050298">
    <property type="entry name" value="Gram-neg_bact_OMP"/>
</dbReference>
<evidence type="ECO:0000256" key="7">
    <source>
        <dbReference type="ARBA" id="ARBA00023065"/>
    </source>
</evidence>
<accession>A0A372EGJ7</accession>
<dbReference type="PRINTS" id="PR00182">
    <property type="entry name" value="ECOLNEIPORIN"/>
</dbReference>
<keyword evidence="8" id="KW-0626">Porin</keyword>
<evidence type="ECO:0000256" key="5">
    <source>
        <dbReference type="ARBA" id="ARBA00022692"/>
    </source>
</evidence>
<keyword evidence="10" id="KW-0998">Cell outer membrane</keyword>
<reference evidence="13 14" key="1">
    <citation type="submission" date="2018-08" db="EMBL/GenBank/DDBJ databases">
        <title>Hydrogenophaga sp. LA-38 isolated from sludge.</title>
        <authorList>
            <person name="Im W.-T."/>
        </authorList>
    </citation>
    <scope>NUCLEOTIDE SEQUENCE [LARGE SCALE GENOMIC DNA]</scope>
    <source>
        <strain evidence="13 14">LA-38</strain>
    </source>
</reference>
<gene>
    <name evidence="13" type="ORF">DY262_16915</name>
</gene>
<keyword evidence="6 11" id="KW-0732">Signal</keyword>
<sequence length="343" mass="35459">MKKSILLVSATLATGAAMAQSSVTLYGLADMYLSSQKNPATGLRMSKLDSSGVYESRFGFKGSEDLGGGYKANFQLESGFAMDSGGAPALSFTRQSWVGISGGFGDLRFGKAWSAFDDISGTALAAKNSVLAPNQGAWLSTSYKDAPNNGIYYASPNFGGFSGVVSYGTGENKTAADGAGSITSVHVKYAGGPVFAGVAFQNEKATSNSTAIKFTRVNGSYDFGPAKLLASYGRVAYGADDTKEWTIAADVPLAGGWLLSGGIAQSKGSVTGFVGDPNYTGKLVTTVAPGAPDVKRTGWSVAAFYSLSKRTTLYGGYRANTIKTPGAPDQDGSVLGVGMYHLF</sequence>
<dbReference type="GO" id="GO:0034220">
    <property type="term" value="P:monoatomic ion transmembrane transport"/>
    <property type="evidence" value="ECO:0007669"/>
    <property type="project" value="InterPro"/>
</dbReference>
<dbReference type="InterPro" id="IPR023614">
    <property type="entry name" value="Porin_dom_sf"/>
</dbReference>
<dbReference type="AlphaFoldDB" id="A0A372EGJ7"/>
<dbReference type="PANTHER" id="PTHR34501:SF9">
    <property type="entry name" value="MAJOR OUTER MEMBRANE PROTEIN P.IA"/>
    <property type="match status" value="1"/>
</dbReference>
<evidence type="ECO:0000256" key="6">
    <source>
        <dbReference type="ARBA" id="ARBA00022729"/>
    </source>
</evidence>
<keyword evidence="5" id="KW-0812">Transmembrane</keyword>
<evidence type="ECO:0000256" key="2">
    <source>
        <dbReference type="ARBA" id="ARBA00011233"/>
    </source>
</evidence>
<keyword evidence="3" id="KW-0813">Transport</keyword>
<dbReference type="GO" id="GO:0009279">
    <property type="term" value="C:cell outer membrane"/>
    <property type="evidence" value="ECO:0007669"/>
    <property type="project" value="UniProtKB-SubCell"/>
</dbReference>
<dbReference type="CDD" id="cd00342">
    <property type="entry name" value="gram_neg_porins"/>
    <property type="match status" value="1"/>
</dbReference>
<evidence type="ECO:0000256" key="10">
    <source>
        <dbReference type="ARBA" id="ARBA00023237"/>
    </source>
</evidence>
<dbReference type="GO" id="GO:0046930">
    <property type="term" value="C:pore complex"/>
    <property type="evidence" value="ECO:0007669"/>
    <property type="project" value="UniProtKB-KW"/>
</dbReference>
<name>A0A372EGJ7_9BURK</name>
<evidence type="ECO:0000256" key="11">
    <source>
        <dbReference type="SAM" id="SignalP"/>
    </source>
</evidence>
<feature type="chain" id="PRO_5016852793" evidence="11">
    <location>
        <begin position="20"/>
        <end position="343"/>
    </location>
</feature>
<keyword evidence="7" id="KW-0406">Ion transport</keyword>
<evidence type="ECO:0000256" key="1">
    <source>
        <dbReference type="ARBA" id="ARBA00004571"/>
    </source>
</evidence>
<dbReference type="Gene3D" id="2.40.160.10">
    <property type="entry name" value="Porin"/>
    <property type="match status" value="1"/>
</dbReference>
<dbReference type="InterPro" id="IPR002299">
    <property type="entry name" value="Porin_Neis"/>
</dbReference>
<dbReference type="PRINTS" id="PR00184">
    <property type="entry name" value="NEISSPPORIN"/>
</dbReference>
<dbReference type="Pfam" id="PF13609">
    <property type="entry name" value="Porin_4"/>
    <property type="match status" value="1"/>
</dbReference>
<dbReference type="RefSeq" id="WP_116960277.1">
    <property type="nucleotide sequence ID" value="NZ_QVLS01000011.1"/>
</dbReference>
<comment type="subunit">
    <text evidence="2">Homotrimer.</text>
</comment>
<keyword evidence="14" id="KW-1185">Reference proteome</keyword>
<dbReference type="EMBL" id="QVLS01000011">
    <property type="protein sequence ID" value="RFP77434.1"/>
    <property type="molecule type" value="Genomic_DNA"/>
</dbReference>
<feature type="domain" description="Porin" evidence="12">
    <location>
        <begin position="9"/>
        <end position="320"/>
    </location>
</feature>
<dbReference type="GO" id="GO:0015288">
    <property type="term" value="F:porin activity"/>
    <property type="evidence" value="ECO:0007669"/>
    <property type="project" value="UniProtKB-KW"/>
</dbReference>
<keyword evidence="9" id="KW-0472">Membrane</keyword>
<evidence type="ECO:0000256" key="4">
    <source>
        <dbReference type="ARBA" id="ARBA00022452"/>
    </source>
</evidence>